<feature type="compositionally biased region" description="Polar residues" evidence="24">
    <location>
        <begin position="527"/>
        <end position="539"/>
    </location>
</feature>
<name>A0AA88YL75_PINIB</name>
<dbReference type="InterPro" id="IPR018297">
    <property type="entry name" value="A/G_cyclase_CS"/>
</dbReference>
<keyword evidence="8" id="KW-0479">Metal-binding</keyword>
<feature type="transmembrane region" description="Helical" evidence="25">
    <location>
        <begin position="79"/>
        <end position="97"/>
    </location>
</feature>
<feature type="transmembrane region" description="Helical" evidence="25">
    <location>
        <begin position="776"/>
        <end position="792"/>
    </location>
</feature>
<keyword evidence="18 23" id="KW-0456">Lyase</keyword>
<dbReference type="InterPro" id="IPR029787">
    <property type="entry name" value="Nucleotide_cyclase"/>
</dbReference>
<feature type="transmembrane region" description="Helical" evidence="25">
    <location>
        <begin position="173"/>
        <end position="200"/>
    </location>
</feature>
<feature type="transmembrane region" description="Helical" evidence="25">
    <location>
        <begin position="675"/>
        <end position="693"/>
    </location>
</feature>
<evidence type="ECO:0000256" key="11">
    <source>
        <dbReference type="ARBA" id="ARBA00022840"/>
    </source>
</evidence>
<comment type="cofactor">
    <cofactor evidence="3">
        <name>Mg(2+)</name>
        <dbReference type="ChEBI" id="CHEBI:18420"/>
    </cofactor>
</comment>
<keyword evidence="17" id="KW-0464">Manganese</keyword>
<feature type="region of interest" description="Disordered" evidence="24">
    <location>
        <begin position="527"/>
        <end position="565"/>
    </location>
</feature>
<evidence type="ECO:0000256" key="4">
    <source>
        <dbReference type="ARBA" id="ARBA00004651"/>
    </source>
</evidence>
<keyword evidence="7 25" id="KW-0812">Transmembrane</keyword>
<evidence type="ECO:0000256" key="5">
    <source>
        <dbReference type="ARBA" id="ARBA00012201"/>
    </source>
</evidence>
<evidence type="ECO:0000256" key="13">
    <source>
        <dbReference type="ARBA" id="ARBA00022989"/>
    </source>
</evidence>
<evidence type="ECO:0000256" key="16">
    <source>
        <dbReference type="ARBA" id="ARBA00023180"/>
    </source>
</evidence>
<evidence type="ECO:0000256" key="25">
    <source>
        <dbReference type="SAM" id="Phobius"/>
    </source>
</evidence>
<evidence type="ECO:0000256" key="17">
    <source>
        <dbReference type="ARBA" id="ARBA00023211"/>
    </source>
</evidence>
<keyword evidence="12" id="KW-0460">Magnesium</keyword>
<evidence type="ECO:0000256" key="3">
    <source>
        <dbReference type="ARBA" id="ARBA00001946"/>
    </source>
</evidence>
<dbReference type="AlphaFoldDB" id="A0AA88YL75"/>
<dbReference type="PANTHER" id="PTHR45627:SF8">
    <property type="entry name" value="ADENYLATE CYCLASE TYPE 9"/>
    <property type="match status" value="1"/>
</dbReference>
<keyword evidence="6" id="KW-1003">Cell membrane</keyword>
<gene>
    <name evidence="27" type="ORF">FSP39_000306</name>
</gene>
<dbReference type="Pfam" id="PF00211">
    <property type="entry name" value="Guanylate_cyc"/>
    <property type="match status" value="2"/>
</dbReference>
<evidence type="ECO:0000256" key="1">
    <source>
        <dbReference type="ARBA" id="ARBA00001593"/>
    </source>
</evidence>
<dbReference type="FunFam" id="3.30.70.1230:FF:000008">
    <property type="entry name" value="Adenylate cyclase type 9"/>
    <property type="match status" value="1"/>
</dbReference>
<keyword evidence="11" id="KW-0067">ATP-binding</keyword>
<dbReference type="InterPro" id="IPR001054">
    <property type="entry name" value="A/G_cyclase"/>
</dbReference>
<evidence type="ECO:0000259" key="26">
    <source>
        <dbReference type="PROSITE" id="PS50125"/>
    </source>
</evidence>
<dbReference type="Gene3D" id="3.30.70.1230">
    <property type="entry name" value="Nucleotide cyclase"/>
    <property type="match status" value="2"/>
</dbReference>
<dbReference type="FunFam" id="3.30.70.1230:FF:000014">
    <property type="entry name" value="adenylate cyclase type 9"/>
    <property type="match status" value="1"/>
</dbReference>
<evidence type="ECO:0000256" key="22">
    <source>
        <dbReference type="ARBA" id="ARBA00081427"/>
    </source>
</evidence>
<feature type="transmembrane region" description="Helical" evidence="25">
    <location>
        <begin position="847"/>
        <end position="865"/>
    </location>
</feature>
<dbReference type="GO" id="GO:0005524">
    <property type="term" value="F:ATP binding"/>
    <property type="evidence" value="ECO:0007669"/>
    <property type="project" value="UniProtKB-KW"/>
</dbReference>
<evidence type="ECO:0000256" key="9">
    <source>
        <dbReference type="ARBA" id="ARBA00022737"/>
    </source>
</evidence>
<keyword evidence="28" id="KW-1185">Reference proteome</keyword>
<proteinExistence type="inferred from homology"/>
<evidence type="ECO:0000256" key="14">
    <source>
        <dbReference type="ARBA" id="ARBA00022998"/>
    </source>
</evidence>
<evidence type="ECO:0000313" key="28">
    <source>
        <dbReference type="Proteomes" id="UP001186944"/>
    </source>
</evidence>
<feature type="transmembrane region" description="Helical" evidence="25">
    <location>
        <begin position="752"/>
        <end position="770"/>
    </location>
</feature>
<keyword evidence="9" id="KW-0677">Repeat</keyword>
<comment type="similarity">
    <text evidence="23">Belongs to the adenylyl cyclase class-4/guanylyl cyclase family.</text>
</comment>
<keyword evidence="13 25" id="KW-1133">Transmembrane helix</keyword>
<dbReference type="PROSITE" id="PS50125">
    <property type="entry name" value="GUANYLATE_CYCLASE_2"/>
    <property type="match status" value="2"/>
</dbReference>
<keyword evidence="16" id="KW-0325">Glycoprotein</keyword>
<dbReference type="GO" id="GO:0004016">
    <property type="term" value="F:adenylate cyclase activity"/>
    <property type="evidence" value="ECO:0007669"/>
    <property type="project" value="UniProtKB-EC"/>
</dbReference>
<protein>
    <recommendedName>
        <fullName evidence="19">Adenylate cyclase type 9</fullName>
        <ecNumber evidence="5">4.6.1.1</ecNumber>
    </recommendedName>
    <alternativeName>
        <fullName evidence="22">ATP pyrophosphate-lyase 9</fullName>
    </alternativeName>
    <alternativeName>
        <fullName evidence="20">Adenylate cyclase type IX</fullName>
    </alternativeName>
    <alternativeName>
        <fullName evidence="21">Adenylyl cyclase 9</fullName>
    </alternativeName>
</protein>
<feature type="transmembrane region" description="Helical" evidence="25">
    <location>
        <begin position="132"/>
        <end position="153"/>
    </location>
</feature>
<accession>A0AA88YL75</accession>
<dbReference type="Proteomes" id="UP001186944">
    <property type="component" value="Unassembled WGS sequence"/>
</dbReference>
<sequence>MSETAVRYNSSKKDSVQVDIVEGSRPNTQVQGDVVAHSNRLILFERASGSWWNPKFDSAILEKEQWENYFPQTRRRFQYALYIILVACVAWCIFFGFTRDDNWTAFLIGSVGLLVLIGIVIGFTHTRFYKKYYLITSIVISLVLCTGILAQFAFSDPYVSTVGTFTASIEILIMMYTVIPMPLFVAIGLGATHSILYEILIAVRNPNMQDPLFIAGKVLLHLCIHVMGIHIFIMSQVGQRSTFWKIGQSVMAQRDLQMEKKIKEQMIHSLMPPSVAVEIMNTQGDATDADENPKSQKRNSRTKKSDKGEIIFRPFNMNTMDNVSILFADIVGFTKMSSNKTAAHLVGLLNDLFGRFDTLCTDSGCEKISTLGDCYYCVSGCPIPREDHAKCCIEMGLGMIKAIKEFDKDNNESVNMRVGVHTGKVLCGIVGTQRFKFDVWSNDVTLANTMESSGLPGTVHISEATLEFLNDEYTVEQGPDVQDNRTYKVLIEEYDIATSVYSVRHREDTKLVKTYFITGHKDKRLSKFSSQEDVSAQRPQDSEDTSGAGGSTEHPGADDDEVNTSHTNDRELVLGFQGIRQFHEQTDKQIIKCMQEDIQNKEFFYKPPINQITLSFTNSWLEESYRDHYLEDIKNQKTLSSPRYQALIEVIISFAVFTIIAICCFMLFERALPWILIFCISVILQILFLIHAYTDVKYLERKVAQCERFSEILSGWFCRNMNGAIVTSIPVVAVYANISCGWIISSTFQDRFFCYCIMVALLHFCNFTMLSSWMKSILATVAGLVLLVLLSVKPCSEVVMEMNSTLSMSVVQIYSNSTDANVSQIVSTTPMPMLMNQNMLFSGQNSLRYEIILDIILVLILIFFLNREFEISYRLSYHGDEQASANKRQMQENKEQADWLLHNIIPKHVSEQLKQTSKYSKNHKDVGVIFAAIVNFNEFYDESFEGGREYLRVLNELVSDYEDLLNEHRFKDVEKIKTITSTFMAASGLNEQSRQQNKHQYAHLFALIDYCLEMQQVVKRFNESLFNFDFVLNIGFNYGEVTAGVIGTTKLLYDIWGDTVNISSRMYSTGIKDRIQVPEASQDILKELYDFEYRGTIQVKGKGDMKTYLVKGKKEGATWE</sequence>
<dbReference type="GO" id="GO:0006171">
    <property type="term" value="P:cAMP biosynthetic process"/>
    <property type="evidence" value="ECO:0007669"/>
    <property type="project" value="UniProtKB-KW"/>
</dbReference>
<comment type="caution">
    <text evidence="27">The sequence shown here is derived from an EMBL/GenBank/DDBJ whole genome shotgun (WGS) entry which is preliminary data.</text>
</comment>
<evidence type="ECO:0000256" key="24">
    <source>
        <dbReference type="SAM" id="MobiDB-lite"/>
    </source>
</evidence>
<evidence type="ECO:0000256" key="8">
    <source>
        <dbReference type="ARBA" id="ARBA00022723"/>
    </source>
</evidence>
<dbReference type="PROSITE" id="PS00452">
    <property type="entry name" value="GUANYLATE_CYCLASE_1"/>
    <property type="match status" value="1"/>
</dbReference>
<dbReference type="GO" id="GO:0046872">
    <property type="term" value="F:metal ion binding"/>
    <property type="evidence" value="ECO:0007669"/>
    <property type="project" value="UniProtKB-KW"/>
</dbReference>
<feature type="transmembrane region" description="Helical" evidence="25">
    <location>
        <begin position="723"/>
        <end position="745"/>
    </location>
</feature>
<dbReference type="GO" id="GO:0035556">
    <property type="term" value="P:intracellular signal transduction"/>
    <property type="evidence" value="ECO:0007669"/>
    <property type="project" value="InterPro"/>
</dbReference>
<evidence type="ECO:0000256" key="7">
    <source>
        <dbReference type="ARBA" id="ARBA00022692"/>
    </source>
</evidence>
<feature type="domain" description="Guanylate cyclase" evidence="26">
    <location>
        <begin position="927"/>
        <end position="1067"/>
    </location>
</feature>
<evidence type="ECO:0000256" key="6">
    <source>
        <dbReference type="ARBA" id="ARBA00022475"/>
    </source>
</evidence>
<reference evidence="27" key="1">
    <citation type="submission" date="2019-08" db="EMBL/GenBank/DDBJ databases">
        <title>The improved chromosome-level genome for the pearl oyster Pinctada fucata martensii using PacBio sequencing and Hi-C.</title>
        <authorList>
            <person name="Zheng Z."/>
        </authorList>
    </citation>
    <scope>NUCLEOTIDE SEQUENCE</scope>
    <source>
        <strain evidence="27">ZZ-2019</strain>
        <tissue evidence="27">Adductor muscle</tissue>
    </source>
</reference>
<evidence type="ECO:0000256" key="23">
    <source>
        <dbReference type="RuleBase" id="RU000405"/>
    </source>
</evidence>
<comment type="subcellular location">
    <subcellularLocation>
        <location evidence="4">Cell membrane</location>
        <topology evidence="4">Multi-pass membrane protein</topology>
    </subcellularLocation>
</comment>
<dbReference type="SUPFAM" id="SSF55073">
    <property type="entry name" value="Nucleotide cyclase"/>
    <property type="match status" value="2"/>
</dbReference>
<keyword evidence="14" id="KW-0115">cAMP biosynthesis</keyword>
<feature type="transmembrane region" description="Helical" evidence="25">
    <location>
        <begin position="212"/>
        <end position="233"/>
    </location>
</feature>
<dbReference type="GO" id="GO:0007189">
    <property type="term" value="P:adenylate cyclase-activating G protein-coupled receptor signaling pathway"/>
    <property type="evidence" value="ECO:0007669"/>
    <property type="project" value="TreeGrafter"/>
</dbReference>
<evidence type="ECO:0000256" key="21">
    <source>
        <dbReference type="ARBA" id="ARBA00081232"/>
    </source>
</evidence>
<evidence type="ECO:0000256" key="12">
    <source>
        <dbReference type="ARBA" id="ARBA00022842"/>
    </source>
</evidence>
<evidence type="ECO:0000256" key="19">
    <source>
        <dbReference type="ARBA" id="ARBA00070496"/>
    </source>
</evidence>
<keyword evidence="10" id="KW-0547">Nucleotide-binding</keyword>
<dbReference type="EMBL" id="VSWD01000006">
    <property type="protein sequence ID" value="KAK3099160.1"/>
    <property type="molecule type" value="Genomic_DNA"/>
</dbReference>
<dbReference type="EC" id="4.6.1.1" evidence="5"/>
<evidence type="ECO:0000313" key="27">
    <source>
        <dbReference type="EMBL" id="KAK3099160.1"/>
    </source>
</evidence>
<keyword evidence="15 25" id="KW-0472">Membrane</keyword>
<comment type="cofactor">
    <cofactor evidence="2">
        <name>Mn(2+)</name>
        <dbReference type="ChEBI" id="CHEBI:29035"/>
    </cofactor>
</comment>
<feature type="transmembrane region" description="Helical" evidence="25">
    <location>
        <begin position="646"/>
        <end position="668"/>
    </location>
</feature>
<dbReference type="PANTHER" id="PTHR45627">
    <property type="entry name" value="ADENYLATE CYCLASE TYPE 1"/>
    <property type="match status" value="1"/>
</dbReference>
<comment type="catalytic activity">
    <reaction evidence="1">
        <text>ATP = 3',5'-cyclic AMP + diphosphate</text>
        <dbReference type="Rhea" id="RHEA:15389"/>
        <dbReference type="ChEBI" id="CHEBI:30616"/>
        <dbReference type="ChEBI" id="CHEBI:33019"/>
        <dbReference type="ChEBI" id="CHEBI:58165"/>
        <dbReference type="EC" id="4.6.1.1"/>
    </reaction>
</comment>
<evidence type="ECO:0000256" key="15">
    <source>
        <dbReference type="ARBA" id="ARBA00023136"/>
    </source>
</evidence>
<evidence type="ECO:0000256" key="2">
    <source>
        <dbReference type="ARBA" id="ARBA00001936"/>
    </source>
</evidence>
<evidence type="ECO:0000256" key="18">
    <source>
        <dbReference type="ARBA" id="ARBA00023239"/>
    </source>
</evidence>
<evidence type="ECO:0000256" key="20">
    <source>
        <dbReference type="ARBA" id="ARBA00081225"/>
    </source>
</evidence>
<feature type="transmembrane region" description="Helical" evidence="25">
    <location>
        <begin position="103"/>
        <end position="125"/>
    </location>
</feature>
<dbReference type="CDD" id="cd07302">
    <property type="entry name" value="CHD"/>
    <property type="match status" value="2"/>
</dbReference>
<dbReference type="GO" id="GO:0005886">
    <property type="term" value="C:plasma membrane"/>
    <property type="evidence" value="ECO:0007669"/>
    <property type="project" value="UniProtKB-SubCell"/>
</dbReference>
<organism evidence="27 28">
    <name type="scientific">Pinctada imbricata</name>
    <name type="common">Atlantic pearl-oyster</name>
    <name type="synonym">Pinctada martensii</name>
    <dbReference type="NCBI Taxonomy" id="66713"/>
    <lineage>
        <taxon>Eukaryota</taxon>
        <taxon>Metazoa</taxon>
        <taxon>Spiralia</taxon>
        <taxon>Lophotrochozoa</taxon>
        <taxon>Mollusca</taxon>
        <taxon>Bivalvia</taxon>
        <taxon>Autobranchia</taxon>
        <taxon>Pteriomorphia</taxon>
        <taxon>Pterioida</taxon>
        <taxon>Pterioidea</taxon>
        <taxon>Pteriidae</taxon>
        <taxon>Pinctada</taxon>
    </lineage>
</organism>
<feature type="domain" description="Guanylate cyclase" evidence="26">
    <location>
        <begin position="324"/>
        <end position="451"/>
    </location>
</feature>
<dbReference type="SMART" id="SM00044">
    <property type="entry name" value="CYCc"/>
    <property type="match status" value="2"/>
</dbReference>
<evidence type="ECO:0000256" key="10">
    <source>
        <dbReference type="ARBA" id="ARBA00022741"/>
    </source>
</evidence>
<feature type="region of interest" description="Disordered" evidence="24">
    <location>
        <begin position="285"/>
        <end position="305"/>
    </location>
</feature>